<evidence type="ECO:0000313" key="2">
    <source>
        <dbReference type="EMBL" id="GAA0738691.1"/>
    </source>
</evidence>
<dbReference type="SUPFAM" id="SSF46785">
    <property type="entry name" value="Winged helix' DNA-binding domain"/>
    <property type="match status" value="1"/>
</dbReference>
<comment type="caution">
    <text evidence="2">The sequence shown here is derived from an EMBL/GenBank/DDBJ whole genome shotgun (WGS) entry which is preliminary data.</text>
</comment>
<dbReference type="InterPro" id="IPR036390">
    <property type="entry name" value="WH_DNA-bd_sf"/>
</dbReference>
<dbReference type="Proteomes" id="UP001501510">
    <property type="component" value="Unassembled WGS sequence"/>
</dbReference>
<dbReference type="Gene3D" id="1.10.10.10">
    <property type="entry name" value="Winged helix-like DNA-binding domain superfamily/Winged helix DNA-binding domain"/>
    <property type="match status" value="1"/>
</dbReference>
<gene>
    <name evidence="2" type="ORF">GCM10008906_16430</name>
</gene>
<protein>
    <recommendedName>
        <fullName evidence="1">Transcription regulator PadR N-terminal domain-containing protein</fullName>
    </recommendedName>
</protein>
<accession>A0ABP3UQK6</accession>
<sequence>MISKPAIMLLGLINERELNAYEIIKQLSYMNVKWWFNIADSTVYATLKALERKNYIVGKTKKIGNMPNRTIYTITKEGKEKLKDTIKEICILFDYDTVLFSIAAFYIDVFEVEERIYLLDKRIKYLNQYLKGIEKQLPKLKENRVPYNHIDNVKRMIEIIKAEICGAEKLLEDTKNIKR</sequence>
<reference evidence="3" key="1">
    <citation type="journal article" date="2019" name="Int. J. Syst. Evol. Microbiol.">
        <title>The Global Catalogue of Microorganisms (GCM) 10K type strain sequencing project: providing services to taxonomists for standard genome sequencing and annotation.</title>
        <authorList>
            <consortium name="The Broad Institute Genomics Platform"/>
            <consortium name="The Broad Institute Genome Sequencing Center for Infectious Disease"/>
            <person name="Wu L."/>
            <person name="Ma J."/>
        </authorList>
    </citation>
    <scope>NUCLEOTIDE SEQUENCE [LARGE SCALE GENOMIC DNA]</scope>
    <source>
        <strain evidence="3">JCM 1407</strain>
    </source>
</reference>
<dbReference type="RefSeq" id="WP_343760640.1">
    <property type="nucleotide sequence ID" value="NZ_BAAACG010000008.1"/>
</dbReference>
<evidence type="ECO:0000259" key="1">
    <source>
        <dbReference type="Pfam" id="PF03551"/>
    </source>
</evidence>
<dbReference type="PANTHER" id="PTHR43252">
    <property type="entry name" value="TRANSCRIPTIONAL REGULATOR YQJI"/>
    <property type="match status" value="1"/>
</dbReference>
<dbReference type="PANTHER" id="PTHR43252:SF2">
    <property type="entry name" value="TRANSCRIPTION REGULATOR, PADR-LIKE FAMILY"/>
    <property type="match status" value="1"/>
</dbReference>
<organism evidence="2 3">
    <name type="scientific">Clostridium oceanicum</name>
    <dbReference type="NCBI Taxonomy" id="1543"/>
    <lineage>
        <taxon>Bacteria</taxon>
        <taxon>Bacillati</taxon>
        <taxon>Bacillota</taxon>
        <taxon>Clostridia</taxon>
        <taxon>Eubacteriales</taxon>
        <taxon>Clostridiaceae</taxon>
        <taxon>Clostridium</taxon>
    </lineage>
</organism>
<evidence type="ECO:0000313" key="3">
    <source>
        <dbReference type="Proteomes" id="UP001501510"/>
    </source>
</evidence>
<keyword evidence="3" id="KW-1185">Reference proteome</keyword>
<name>A0ABP3UQK6_9CLOT</name>
<dbReference type="EMBL" id="BAAACG010000008">
    <property type="protein sequence ID" value="GAA0738691.1"/>
    <property type="molecule type" value="Genomic_DNA"/>
</dbReference>
<dbReference type="InterPro" id="IPR005149">
    <property type="entry name" value="Tscrpt_reg_PadR_N"/>
</dbReference>
<feature type="domain" description="Transcription regulator PadR N-terminal" evidence="1">
    <location>
        <begin position="9"/>
        <end position="83"/>
    </location>
</feature>
<dbReference type="Pfam" id="PF03551">
    <property type="entry name" value="PadR"/>
    <property type="match status" value="1"/>
</dbReference>
<dbReference type="InterPro" id="IPR036388">
    <property type="entry name" value="WH-like_DNA-bd_sf"/>
</dbReference>
<proteinExistence type="predicted"/>